<evidence type="ECO:0000256" key="1">
    <source>
        <dbReference type="ARBA" id="ARBA00004167"/>
    </source>
</evidence>
<dbReference type="GO" id="GO:0016020">
    <property type="term" value="C:membrane"/>
    <property type="evidence" value="ECO:0007669"/>
    <property type="project" value="UniProtKB-SubCell"/>
</dbReference>
<dbReference type="AlphaFoldDB" id="A0A6M8I023"/>
<protein>
    <submittedName>
        <fullName evidence="7">VirB8 family protein</fullName>
    </submittedName>
</protein>
<keyword evidence="8" id="KW-1185">Reference proteome</keyword>
<evidence type="ECO:0000313" key="8">
    <source>
        <dbReference type="Proteomes" id="UP000500767"/>
    </source>
</evidence>
<keyword evidence="7" id="KW-0614">Plasmid</keyword>
<name>A0A6M8I023_9PROT</name>
<dbReference type="PIRSF" id="PIRSF003299">
    <property type="entry name" value="VirB8_PtlE"/>
    <property type="match status" value="1"/>
</dbReference>
<dbReference type="InterPro" id="IPR032710">
    <property type="entry name" value="NTF2-like_dom_sf"/>
</dbReference>
<evidence type="ECO:0000256" key="4">
    <source>
        <dbReference type="ARBA" id="ARBA00023136"/>
    </source>
</evidence>
<dbReference type="InterPro" id="IPR007430">
    <property type="entry name" value="VirB8"/>
</dbReference>
<dbReference type="InterPro" id="IPR026264">
    <property type="entry name" value="VirB8/PtlE"/>
</dbReference>
<evidence type="ECO:0000313" key="7">
    <source>
        <dbReference type="EMBL" id="QKE93777.1"/>
    </source>
</evidence>
<comment type="subcellular location">
    <subcellularLocation>
        <location evidence="1">Membrane</location>
        <topology evidence="1">Single-pass membrane protein</topology>
    </subcellularLocation>
</comment>
<dbReference type="EMBL" id="CP053711">
    <property type="protein sequence ID" value="QKE93777.1"/>
    <property type="molecule type" value="Genomic_DNA"/>
</dbReference>
<sequence>MNAISKRIPVGAFQARPVSNDPDLLDAYFKQVASYEGDRLKAAQRSTRLAWTIAAATGIVAATACIAVASLTPLKTVVPVVFRVDSTTGMVDRVYDVRGGELAATEAERRYFLWQYVLHRQGYNYAEAQRDFDVVNLMSTADVQQLYADWFKGSNPQSPQVLLGRGGSSTLNWVSTSFLGPKLAQVRFTQQERKGGALLSAKHMVATIGFDFASGPISGSAINVNPDGFLVTSFHVDQESAQ</sequence>
<organism evidence="7 8">
    <name type="scientific">Lichenicola cladoniae</name>
    <dbReference type="NCBI Taxonomy" id="1484109"/>
    <lineage>
        <taxon>Bacteria</taxon>
        <taxon>Pseudomonadati</taxon>
        <taxon>Pseudomonadota</taxon>
        <taxon>Alphaproteobacteria</taxon>
        <taxon>Acetobacterales</taxon>
        <taxon>Acetobacteraceae</taxon>
        <taxon>Lichenicola</taxon>
    </lineage>
</organism>
<dbReference type="CDD" id="cd16424">
    <property type="entry name" value="VirB8"/>
    <property type="match status" value="1"/>
</dbReference>
<dbReference type="Proteomes" id="UP000500767">
    <property type="component" value="Plasmid unnamed4"/>
</dbReference>
<keyword evidence="4 5" id="KW-0472">Membrane</keyword>
<evidence type="ECO:0000256" key="2">
    <source>
        <dbReference type="ARBA" id="ARBA00022692"/>
    </source>
</evidence>
<dbReference type="GO" id="GO:0030255">
    <property type="term" value="P:protein secretion by the type IV secretion system"/>
    <property type="evidence" value="ECO:0007669"/>
    <property type="project" value="InterPro"/>
</dbReference>
<evidence type="ECO:0000256" key="3">
    <source>
        <dbReference type="ARBA" id="ARBA00022989"/>
    </source>
</evidence>
<evidence type="ECO:0000256" key="5">
    <source>
        <dbReference type="SAM" id="Phobius"/>
    </source>
</evidence>
<accession>A0A6M8I023</accession>
<proteinExistence type="predicted"/>
<dbReference type="Gene3D" id="3.10.450.230">
    <property type="entry name" value="VirB8 protein"/>
    <property type="match status" value="1"/>
</dbReference>
<dbReference type="RefSeq" id="WP_171837154.1">
    <property type="nucleotide sequence ID" value="NZ_CP053711.1"/>
</dbReference>
<geneLocation type="plasmid" evidence="7 8">
    <name>unnamed4</name>
</geneLocation>
<evidence type="ECO:0000259" key="6">
    <source>
        <dbReference type="Pfam" id="PF04335"/>
    </source>
</evidence>
<gene>
    <name evidence="7" type="ORF">HN018_27020</name>
</gene>
<dbReference type="SUPFAM" id="SSF54427">
    <property type="entry name" value="NTF2-like"/>
    <property type="match status" value="1"/>
</dbReference>
<keyword evidence="2 5" id="KW-0812">Transmembrane</keyword>
<reference evidence="7 8" key="1">
    <citation type="journal article" date="2014" name="World J. Microbiol. Biotechnol.">
        <title>Biodiversity and physiological characteristics of Antarctic and Arctic lichens-associated bacteria.</title>
        <authorList>
            <person name="Lee Y.M."/>
            <person name="Kim E.H."/>
            <person name="Lee H.K."/>
            <person name="Hong S.G."/>
        </authorList>
    </citation>
    <scope>NUCLEOTIDE SEQUENCE [LARGE SCALE GENOMIC DNA]</scope>
    <source>
        <strain evidence="7 8">PAMC 26569</strain>
        <plasmid evidence="7">unnamed4</plasmid>
    </source>
</reference>
<dbReference type="Pfam" id="PF04335">
    <property type="entry name" value="VirB8"/>
    <property type="match status" value="1"/>
</dbReference>
<keyword evidence="3 5" id="KW-1133">Transmembrane helix</keyword>
<feature type="domain" description="Bacterial virulence protein VirB8" evidence="6">
    <location>
        <begin position="33"/>
        <end position="239"/>
    </location>
</feature>
<feature type="transmembrane region" description="Helical" evidence="5">
    <location>
        <begin position="49"/>
        <end position="71"/>
    </location>
</feature>
<dbReference type="KEGG" id="lck:HN018_27020"/>